<dbReference type="EMBL" id="JBHSFA010000007">
    <property type="protein sequence ID" value="MFC4542533.1"/>
    <property type="molecule type" value="Genomic_DNA"/>
</dbReference>
<gene>
    <name evidence="2" type="ORF">ACFO5R_11450</name>
</gene>
<reference evidence="2 3" key="1">
    <citation type="journal article" date="2019" name="Int. J. Syst. Evol. Microbiol.">
        <title>The Global Catalogue of Microorganisms (GCM) 10K type strain sequencing project: providing services to taxonomists for standard genome sequencing and annotation.</title>
        <authorList>
            <consortium name="The Broad Institute Genomics Platform"/>
            <consortium name="The Broad Institute Genome Sequencing Center for Infectious Disease"/>
            <person name="Wu L."/>
            <person name="Ma J."/>
        </authorList>
    </citation>
    <scope>NUCLEOTIDE SEQUENCE [LARGE SCALE GENOMIC DNA]</scope>
    <source>
        <strain evidence="2 3">WLHS5</strain>
    </source>
</reference>
<name>A0ABD5PQ02_9EURY</name>
<keyword evidence="3" id="KW-1185">Reference proteome</keyword>
<evidence type="ECO:0000313" key="3">
    <source>
        <dbReference type="Proteomes" id="UP001595898"/>
    </source>
</evidence>
<dbReference type="RefSeq" id="WP_265339176.1">
    <property type="nucleotide sequence ID" value="NZ_JALIQP010000002.1"/>
</dbReference>
<sequence length="40" mass="3826">MSGSGQTVEGAWRVPVAAPSTGESEGPTRAVLVPAAGSTG</sequence>
<proteinExistence type="predicted"/>
<organism evidence="2 3">
    <name type="scientific">Halosolutus amylolyticus</name>
    <dbReference type="NCBI Taxonomy" id="2932267"/>
    <lineage>
        <taxon>Archaea</taxon>
        <taxon>Methanobacteriati</taxon>
        <taxon>Methanobacteriota</taxon>
        <taxon>Stenosarchaea group</taxon>
        <taxon>Halobacteria</taxon>
        <taxon>Halobacteriales</taxon>
        <taxon>Natrialbaceae</taxon>
        <taxon>Halosolutus</taxon>
    </lineage>
</organism>
<feature type="region of interest" description="Disordered" evidence="1">
    <location>
        <begin position="1"/>
        <end position="40"/>
    </location>
</feature>
<evidence type="ECO:0000256" key="1">
    <source>
        <dbReference type="SAM" id="MobiDB-lite"/>
    </source>
</evidence>
<dbReference type="AlphaFoldDB" id="A0ABD5PQ02"/>
<protein>
    <submittedName>
        <fullName evidence="2">Uncharacterized protein</fullName>
    </submittedName>
</protein>
<comment type="caution">
    <text evidence="2">The sequence shown here is derived from an EMBL/GenBank/DDBJ whole genome shotgun (WGS) entry which is preliminary data.</text>
</comment>
<dbReference type="Proteomes" id="UP001595898">
    <property type="component" value="Unassembled WGS sequence"/>
</dbReference>
<accession>A0ABD5PQ02</accession>
<evidence type="ECO:0000313" key="2">
    <source>
        <dbReference type="EMBL" id="MFC4542533.1"/>
    </source>
</evidence>